<name>A0A7R9AAC3_9CRUS</name>
<dbReference type="EMBL" id="CAJPEV010002876">
    <property type="protein sequence ID" value="CAG0898310.1"/>
    <property type="molecule type" value="Genomic_DNA"/>
</dbReference>
<feature type="domain" description="SHSP" evidence="5">
    <location>
        <begin position="142"/>
        <end position="239"/>
    </location>
</feature>
<keyword evidence="7" id="KW-1185">Reference proteome</keyword>
<keyword evidence="4" id="KW-0732">Signal</keyword>
<dbReference type="GO" id="GO:0005634">
    <property type="term" value="C:nucleus"/>
    <property type="evidence" value="ECO:0007669"/>
    <property type="project" value="TreeGrafter"/>
</dbReference>
<feature type="signal peptide" evidence="4">
    <location>
        <begin position="1"/>
        <end position="28"/>
    </location>
</feature>
<evidence type="ECO:0000313" key="7">
    <source>
        <dbReference type="Proteomes" id="UP000677054"/>
    </source>
</evidence>
<dbReference type="PROSITE" id="PS01031">
    <property type="entry name" value="SHSP"/>
    <property type="match status" value="1"/>
</dbReference>
<dbReference type="PANTHER" id="PTHR45640">
    <property type="entry name" value="HEAT SHOCK PROTEIN HSP-12.2-RELATED"/>
    <property type="match status" value="1"/>
</dbReference>
<dbReference type="InterPro" id="IPR002068">
    <property type="entry name" value="A-crystallin/Hsp20_dom"/>
</dbReference>
<evidence type="ECO:0000259" key="5">
    <source>
        <dbReference type="PROSITE" id="PS01031"/>
    </source>
</evidence>
<protein>
    <recommendedName>
        <fullName evidence="5">SHSP domain-containing protein</fullName>
    </recommendedName>
</protein>
<dbReference type="AlphaFoldDB" id="A0A7R9AAC3"/>
<dbReference type="CDD" id="cd06526">
    <property type="entry name" value="metazoan_ACD"/>
    <property type="match status" value="1"/>
</dbReference>
<dbReference type="InterPro" id="IPR001436">
    <property type="entry name" value="Alpha-crystallin/sHSP_animal"/>
</dbReference>
<dbReference type="GO" id="GO:0005737">
    <property type="term" value="C:cytoplasm"/>
    <property type="evidence" value="ECO:0007669"/>
    <property type="project" value="TreeGrafter"/>
</dbReference>
<dbReference type="EMBL" id="LR902393">
    <property type="protein sequence ID" value="CAD7250475.1"/>
    <property type="molecule type" value="Genomic_DNA"/>
</dbReference>
<evidence type="ECO:0000256" key="4">
    <source>
        <dbReference type="SAM" id="SignalP"/>
    </source>
</evidence>
<sequence>MIGMRSLKTSLIAATATIGTLWAAVALAEPGEPGQPGQPGQPEPRGSSVYTEEVLRQLGYQALVKVLWILFFTKQWSLLKVGLSIKQNWNNVTNGLHEATWPHRTAGPPSRVFDEHFALGLSDDDLLARTLHRPIHDQARRSNVGRRRSGMSEVVHDEEKFQVTLDVQHFSPSEIQVKTSGDWVVVEAKHDEKRDEHGWVSRHFQRRYHLPPDVRPEDVQSSLSSDGVLTIIALKRARL</sequence>
<dbReference type="Proteomes" id="UP000677054">
    <property type="component" value="Unassembled WGS sequence"/>
</dbReference>
<dbReference type="PRINTS" id="PR00299">
    <property type="entry name" value="ACRYSTALLIN"/>
</dbReference>
<organism evidence="6">
    <name type="scientific">Darwinula stevensoni</name>
    <dbReference type="NCBI Taxonomy" id="69355"/>
    <lineage>
        <taxon>Eukaryota</taxon>
        <taxon>Metazoa</taxon>
        <taxon>Ecdysozoa</taxon>
        <taxon>Arthropoda</taxon>
        <taxon>Crustacea</taxon>
        <taxon>Oligostraca</taxon>
        <taxon>Ostracoda</taxon>
        <taxon>Podocopa</taxon>
        <taxon>Podocopida</taxon>
        <taxon>Darwinulocopina</taxon>
        <taxon>Darwinuloidea</taxon>
        <taxon>Darwinulidae</taxon>
        <taxon>Darwinula</taxon>
    </lineage>
</organism>
<dbReference type="SUPFAM" id="SSF49764">
    <property type="entry name" value="HSP20-like chaperones"/>
    <property type="match status" value="1"/>
</dbReference>
<accession>A0A7R9AAC3</accession>
<dbReference type="Pfam" id="PF00011">
    <property type="entry name" value="HSP20"/>
    <property type="match status" value="1"/>
</dbReference>
<feature type="region of interest" description="Disordered" evidence="3">
    <location>
        <begin position="29"/>
        <end position="48"/>
    </location>
</feature>
<evidence type="ECO:0000256" key="2">
    <source>
        <dbReference type="RuleBase" id="RU003616"/>
    </source>
</evidence>
<dbReference type="OrthoDB" id="1431247at2759"/>
<dbReference type="GO" id="GO:0009408">
    <property type="term" value="P:response to heat"/>
    <property type="evidence" value="ECO:0007669"/>
    <property type="project" value="TreeGrafter"/>
</dbReference>
<dbReference type="PANTHER" id="PTHR45640:SF26">
    <property type="entry name" value="RE23625P"/>
    <property type="match status" value="1"/>
</dbReference>
<evidence type="ECO:0000256" key="1">
    <source>
        <dbReference type="PROSITE-ProRule" id="PRU00285"/>
    </source>
</evidence>
<dbReference type="InterPro" id="IPR008978">
    <property type="entry name" value="HSP20-like_chaperone"/>
</dbReference>
<gene>
    <name evidence="6" type="ORF">DSTB1V02_LOCUS10248</name>
</gene>
<comment type="similarity">
    <text evidence="1 2">Belongs to the small heat shock protein (HSP20) family.</text>
</comment>
<proteinExistence type="inferred from homology"/>
<reference evidence="6" key="1">
    <citation type="submission" date="2020-11" db="EMBL/GenBank/DDBJ databases">
        <authorList>
            <person name="Tran Van P."/>
        </authorList>
    </citation>
    <scope>NUCLEOTIDE SEQUENCE</scope>
</reference>
<dbReference type="GO" id="GO:0051082">
    <property type="term" value="F:unfolded protein binding"/>
    <property type="evidence" value="ECO:0007669"/>
    <property type="project" value="TreeGrafter"/>
</dbReference>
<dbReference type="GO" id="GO:0042026">
    <property type="term" value="P:protein refolding"/>
    <property type="evidence" value="ECO:0007669"/>
    <property type="project" value="TreeGrafter"/>
</dbReference>
<feature type="chain" id="PRO_5036209829" description="SHSP domain-containing protein" evidence="4">
    <location>
        <begin position="29"/>
        <end position="239"/>
    </location>
</feature>
<evidence type="ECO:0000313" key="6">
    <source>
        <dbReference type="EMBL" id="CAD7250475.1"/>
    </source>
</evidence>
<dbReference type="Gene3D" id="2.60.40.790">
    <property type="match status" value="1"/>
</dbReference>
<evidence type="ECO:0000256" key="3">
    <source>
        <dbReference type="SAM" id="MobiDB-lite"/>
    </source>
</evidence>